<evidence type="ECO:0000256" key="7">
    <source>
        <dbReference type="ARBA" id="ARBA00023150"/>
    </source>
</evidence>
<reference evidence="10 11" key="1">
    <citation type="journal article" date="2016" name="Nat. Commun.">
        <title>Thousands of microbial genomes shed light on interconnected biogeochemical processes in an aquifer system.</title>
        <authorList>
            <person name="Anantharaman K."/>
            <person name="Brown C.T."/>
            <person name="Hug L.A."/>
            <person name="Sharon I."/>
            <person name="Castelle C.J."/>
            <person name="Probst A.J."/>
            <person name="Thomas B.C."/>
            <person name="Singh A."/>
            <person name="Wilkins M.J."/>
            <person name="Karaoz U."/>
            <person name="Brodie E.L."/>
            <person name="Williams K.H."/>
            <person name="Hubbard S.S."/>
            <person name="Banfield J.F."/>
        </authorList>
    </citation>
    <scope>NUCLEOTIDE SEQUENCE [LARGE SCALE GENOMIC DNA]</scope>
</reference>
<name>A0A1F6G851_9PROT</name>
<evidence type="ECO:0000256" key="2">
    <source>
        <dbReference type="ARBA" id="ARBA00022679"/>
    </source>
</evidence>
<protein>
    <recommendedName>
        <fullName evidence="8">Molybdenum cofactor guanylyltransferase</fullName>
        <shortName evidence="8">MoCo guanylyltransferase</shortName>
        <ecNumber evidence="8">2.7.7.77</ecNumber>
    </recommendedName>
    <alternativeName>
        <fullName evidence="8">GTP:molybdopterin guanylyltransferase</fullName>
    </alternativeName>
    <alternativeName>
        <fullName evidence="8">Mo-MPT guanylyltransferase</fullName>
    </alternativeName>
    <alternativeName>
        <fullName evidence="8">Molybdopterin guanylyltransferase</fullName>
    </alternativeName>
    <alternativeName>
        <fullName evidence="8">Molybdopterin-guanine dinucleotide synthase</fullName>
        <shortName evidence="8">MGD synthase</shortName>
    </alternativeName>
</protein>
<dbReference type="SUPFAM" id="SSF53448">
    <property type="entry name" value="Nucleotide-diphospho-sugar transferases"/>
    <property type="match status" value="1"/>
</dbReference>
<evidence type="ECO:0000256" key="4">
    <source>
        <dbReference type="ARBA" id="ARBA00022741"/>
    </source>
</evidence>
<feature type="domain" description="MobA-like NTP transferase" evidence="9">
    <location>
        <begin position="10"/>
        <end position="167"/>
    </location>
</feature>
<evidence type="ECO:0000259" key="9">
    <source>
        <dbReference type="Pfam" id="PF12804"/>
    </source>
</evidence>
<evidence type="ECO:0000256" key="6">
    <source>
        <dbReference type="ARBA" id="ARBA00023134"/>
    </source>
</evidence>
<evidence type="ECO:0000313" key="10">
    <source>
        <dbReference type="EMBL" id="OGG94288.1"/>
    </source>
</evidence>
<dbReference type="AlphaFoldDB" id="A0A1F6G851"/>
<evidence type="ECO:0000256" key="5">
    <source>
        <dbReference type="ARBA" id="ARBA00022842"/>
    </source>
</evidence>
<comment type="subunit">
    <text evidence="8">Monomer.</text>
</comment>
<keyword evidence="4 8" id="KW-0547">Nucleotide-binding</keyword>
<comment type="cofactor">
    <cofactor evidence="8">
        <name>Mg(2+)</name>
        <dbReference type="ChEBI" id="CHEBI:18420"/>
    </cofactor>
</comment>
<feature type="binding site" evidence="8">
    <location>
        <position position="25"/>
    </location>
    <ligand>
        <name>GTP</name>
        <dbReference type="ChEBI" id="CHEBI:37565"/>
    </ligand>
</feature>
<evidence type="ECO:0000313" key="11">
    <source>
        <dbReference type="Proteomes" id="UP000178449"/>
    </source>
</evidence>
<dbReference type="InterPro" id="IPR029044">
    <property type="entry name" value="Nucleotide-diphossugar_trans"/>
</dbReference>
<dbReference type="GO" id="GO:0005525">
    <property type="term" value="F:GTP binding"/>
    <property type="evidence" value="ECO:0007669"/>
    <property type="project" value="UniProtKB-UniRule"/>
</dbReference>
<feature type="binding site" evidence="8">
    <location>
        <position position="107"/>
    </location>
    <ligand>
        <name>GTP</name>
        <dbReference type="ChEBI" id="CHEBI:37565"/>
    </ligand>
</feature>
<comment type="function">
    <text evidence="8">Transfers a GMP moiety from GTP to Mo-molybdopterin (Mo-MPT) cofactor (Moco or molybdenum cofactor) to form Mo-molybdopterin guanine dinucleotide (Mo-MGD) cofactor.</text>
</comment>
<dbReference type="GO" id="GO:0046872">
    <property type="term" value="F:metal ion binding"/>
    <property type="evidence" value="ECO:0007669"/>
    <property type="project" value="UniProtKB-KW"/>
</dbReference>
<comment type="caution">
    <text evidence="10">The sequence shown here is derived from an EMBL/GenBank/DDBJ whole genome shotgun (WGS) entry which is preliminary data.</text>
</comment>
<dbReference type="GO" id="GO:0006777">
    <property type="term" value="P:Mo-molybdopterin cofactor biosynthetic process"/>
    <property type="evidence" value="ECO:0007669"/>
    <property type="project" value="UniProtKB-KW"/>
</dbReference>
<dbReference type="STRING" id="1817772.A2527_14610"/>
<dbReference type="Gene3D" id="3.90.550.10">
    <property type="entry name" value="Spore Coat Polysaccharide Biosynthesis Protein SpsA, Chain A"/>
    <property type="match status" value="1"/>
</dbReference>
<comment type="similarity">
    <text evidence="8">Belongs to the MobA family.</text>
</comment>
<keyword evidence="3 8" id="KW-0479">Metal-binding</keyword>
<dbReference type="InterPro" id="IPR025877">
    <property type="entry name" value="MobA-like_NTP_Trfase"/>
</dbReference>
<feature type="binding site" evidence="8">
    <location>
        <position position="107"/>
    </location>
    <ligand>
        <name>Mg(2+)</name>
        <dbReference type="ChEBI" id="CHEBI:18420"/>
    </ligand>
</feature>
<dbReference type="EMBL" id="MFNE01000040">
    <property type="protein sequence ID" value="OGG94288.1"/>
    <property type="molecule type" value="Genomic_DNA"/>
</dbReference>
<gene>
    <name evidence="8" type="primary">mobA</name>
    <name evidence="10" type="ORF">A2527_14610</name>
</gene>
<evidence type="ECO:0000256" key="8">
    <source>
        <dbReference type="HAMAP-Rule" id="MF_00316"/>
    </source>
</evidence>
<dbReference type="PANTHER" id="PTHR19136:SF81">
    <property type="entry name" value="MOLYBDENUM COFACTOR GUANYLYLTRANSFERASE"/>
    <property type="match status" value="1"/>
</dbReference>
<dbReference type="Pfam" id="PF12804">
    <property type="entry name" value="NTP_transf_3"/>
    <property type="match status" value="1"/>
</dbReference>
<dbReference type="EC" id="2.7.7.77" evidence="8"/>
<feature type="binding site" evidence="8">
    <location>
        <begin position="13"/>
        <end position="15"/>
    </location>
    <ligand>
        <name>GTP</name>
        <dbReference type="ChEBI" id="CHEBI:37565"/>
    </ligand>
</feature>
<comment type="caution">
    <text evidence="8">Lacks conserved residue(s) required for the propagation of feature annotation.</text>
</comment>
<comment type="subcellular location">
    <subcellularLocation>
        <location evidence="8">Cytoplasm</location>
    </subcellularLocation>
</comment>
<keyword evidence="7 8" id="KW-0501">Molybdenum cofactor biosynthesis</keyword>
<dbReference type="CDD" id="cd02503">
    <property type="entry name" value="MobA"/>
    <property type="match status" value="1"/>
</dbReference>
<dbReference type="GO" id="GO:0005737">
    <property type="term" value="C:cytoplasm"/>
    <property type="evidence" value="ECO:0007669"/>
    <property type="project" value="UniProtKB-SubCell"/>
</dbReference>
<organism evidence="10 11">
    <name type="scientific">Candidatus Lambdaproteobacteria bacterium RIFOXYD2_FULL_50_16</name>
    <dbReference type="NCBI Taxonomy" id="1817772"/>
    <lineage>
        <taxon>Bacteria</taxon>
        <taxon>Pseudomonadati</taxon>
        <taxon>Pseudomonadota</taxon>
        <taxon>Candidatus Lambdaproteobacteria</taxon>
    </lineage>
</organism>
<dbReference type="InterPro" id="IPR013482">
    <property type="entry name" value="Molybde_CF_guanTrfase"/>
</dbReference>
<dbReference type="PANTHER" id="PTHR19136">
    <property type="entry name" value="MOLYBDENUM COFACTOR GUANYLYLTRANSFERASE"/>
    <property type="match status" value="1"/>
</dbReference>
<proteinExistence type="inferred from homology"/>
<dbReference type="HAMAP" id="MF_00316">
    <property type="entry name" value="MobA"/>
    <property type="match status" value="1"/>
</dbReference>
<keyword evidence="1 8" id="KW-0963">Cytoplasm</keyword>
<evidence type="ECO:0000256" key="3">
    <source>
        <dbReference type="ARBA" id="ARBA00022723"/>
    </source>
</evidence>
<comment type="catalytic activity">
    <reaction evidence="8">
        <text>Mo-molybdopterin + GTP + H(+) = Mo-molybdopterin guanine dinucleotide + diphosphate</text>
        <dbReference type="Rhea" id="RHEA:34243"/>
        <dbReference type="ChEBI" id="CHEBI:15378"/>
        <dbReference type="ChEBI" id="CHEBI:33019"/>
        <dbReference type="ChEBI" id="CHEBI:37565"/>
        <dbReference type="ChEBI" id="CHEBI:71302"/>
        <dbReference type="ChEBI" id="CHEBI:71310"/>
        <dbReference type="EC" id="2.7.7.77"/>
    </reaction>
</comment>
<comment type="domain">
    <text evidence="8">The N-terminal domain determines nucleotide recognition and specific binding, while the C-terminal domain determines the specific binding to the target protein.</text>
</comment>
<sequence>MENNPLRLAGVLLAGGQSKRMGQDKASLPLGSQSLLGQILQTTLPWVEQLLLVLGPGQRFDPRLATKSPKIHLITDPKPHLGPLYALGEVSSFLKADLDGVLVLSCDLPYLTADFLAELVALKERAEVAAASWDGIINPLLAIYDPLVLRSAKKSYRAGETRAKSLLIGPQVKCLENRPEARGINTPEDYQAALKELFQTGLG</sequence>
<keyword evidence="6 8" id="KW-0342">GTP-binding</keyword>
<keyword evidence="5 8" id="KW-0460">Magnesium</keyword>
<keyword evidence="2 8" id="KW-0808">Transferase</keyword>
<accession>A0A1F6G851</accession>
<dbReference type="Proteomes" id="UP000178449">
    <property type="component" value="Unassembled WGS sequence"/>
</dbReference>
<feature type="binding site" evidence="8">
    <location>
        <position position="76"/>
    </location>
    <ligand>
        <name>GTP</name>
        <dbReference type="ChEBI" id="CHEBI:37565"/>
    </ligand>
</feature>
<evidence type="ECO:0000256" key="1">
    <source>
        <dbReference type="ARBA" id="ARBA00022490"/>
    </source>
</evidence>
<dbReference type="GO" id="GO:0061603">
    <property type="term" value="F:molybdenum cofactor guanylyltransferase activity"/>
    <property type="evidence" value="ECO:0007669"/>
    <property type="project" value="UniProtKB-EC"/>
</dbReference>